<dbReference type="Pfam" id="PF10163">
    <property type="entry name" value="EnY2"/>
    <property type="match status" value="1"/>
</dbReference>
<dbReference type="GO" id="GO:0015031">
    <property type="term" value="P:protein transport"/>
    <property type="evidence" value="ECO:0007669"/>
    <property type="project" value="UniProtKB-KW"/>
</dbReference>
<keyword evidence="2" id="KW-0813">Transport</keyword>
<proteinExistence type="inferred from homology"/>
<keyword evidence="2" id="KW-0804">Transcription</keyword>
<dbReference type="OrthoDB" id="6221744at2759"/>
<keyword evidence="2" id="KW-0156">Chromatin regulator</keyword>
<dbReference type="GO" id="GO:0071819">
    <property type="term" value="C:DUBm complex"/>
    <property type="evidence" value="ECO:0007669"/>
    <property type="project" value="UniProtKB-UniRule"/>
</dbReference>
<dbReference type="GO" id="GO:0008047">
    <property type="term" value="F:enzyme activator activity"/>
    <property type="evidence" value="ECO:0007669"/>
    <property type="project" value="EnsemblFungi"/>
</dbReference>
<evidence type="ECO:0000313" key="4">
    <source>
        <dbReference type="Proteomes" id="UP000019384"/>
    </source>
</evidence>
<dbReference type="GO" id="GO:0016973">
    <property type="term" value="P:poly(A)+ mRNA export from nucleus"/>
    <property type="evidence" value="ECO:0007669"/>
    <property type="project" value="EnsemblFungi"/>
</dbReference>
<dbReference type="GO" id="GO:0006325">
    <property type="term" value="P:chromatin organization"/>
    <property type="evidence" value="ECO:0007669"/>
    <property type="project" value="UniProtKB-KW"/>
</dbReference>
<name>W6MT11_9ASCO</name>
<keyword evidence="2" id="KW-0653">Protein transport</keyword>
<reference evidence="3" key="1">
    <citation type="submission" date="2013-12" db="EMBL/GenBank/DDBJ databases">
        <authorList>
            <person name="Genoscope - CEA"/>
        </authorList>
    </citation>
    <scope>NUCLEOTIDE SEQUENCE</scope>
    <source>
        <strain evidence="3">CBS 1993</strain>
    </source>
</reference>
<protein>
    <recommendedName>
        <fullName evidence="2">Transcription and mRNA export factor SUS1</fullName>
    </recommendedName>
</protein>
<sequence>MTESVEALRQRIQEELVASGKYDEISNLLKLKLIDSGWYDKVKSMAQVQASNEANPTFATLSKKLEPKAMEMVPEAVEREALIKIKQFLDSVVE</sequence>
<comment type="similarity">
    <text evidence="2">Belongs to the ENY2 family.</text>
</comment>
<evidence type="ECO:0000256" key="1">
    <source>
        <dbReference type="ARBA" id="ARBA00023010"/>
    </source>
</evidence>
<dbReference type="Proteomes" id="UP000019384">
    <property type="component" value="Unassembled WGS sequence"/>
</dbReference>
<gene>
    <name evidence="2" type="primary">SUS1</name>
    <name evidence="3" type="ORF">KUCA_T00000887001</name>
</gene>
<reference evidence="3" key="2">
    <citation type="submission" date="2014-02" db="EMBL/GenBank/DDBJ databases">
        <title>Complete DNA sequence of /Kuraishia capsulata/ illustrates novel genomic features among budding yeasts (/Saccharomycotina/).</title>
        <authorList>
            <person name="Morales L."/>
            <person name="Noel B."/>
            <person name="Porcel B."/>
            <person name="Marcet-Houben M."/>
            <person name="Hullo M-F."/>
            <person name="Sacerdot C."/>
            <person name="Tekaia F."/>
            <person name="Leh-Louis V."/>
            <person name="Despons L."/>
            <person name="Khanna V."/>
            <person name="Aury J-M."/>
            <person name="Barbe V."/>
            <person name="Couloux A."/>
            <person name="Labadie K."/>
            <person name="Pelletier E."/>
            <person name="Souciet J-L."/>
            <person name="Boekhout T."/>
            <person name="Gabaldon T."/>
            <person name="Wincker P."/>
            <person name="Dujon B."/>
        </authorList>
    </citation>
    <scope>NUCLEOTIDE SEQUENCE</scope>
    <source>
        <strain evidence="3">CBS 1993</strain>
    </source>
</reference>
<dbReference type="GO" id="GO:0006368">
    <property type="term" value="P:transcription elongation by RNA polymerase II"/>
    <property type="evidence" value="ECO:0007669"/>
    <property type="project" value="UniProtKB-UniRule"/>
</dbReference>
<dbReference type="AlphaFoldDB" id="W6MT11"/>
<dbReference type="GO" id="GO:0003682">
    <property type="term" value="F:chromatin binding"/>
    <property type="evidence" value="ECO:0007669"/>
    <property type="project" value="EnsemblFungi"/>
</dbReference>
<keyword evidence="4" id="KW-1185">Reference proteome</keyword>
<comment type="subcellular location">
    <subcellularLocation>
        <location evidence="2">Nucleus</location>
        <location evidence="2">Nucleoplasm</location>
    </subcellularLocation>
    <subcellularLocation>
        <location evidence="2">Cytoplasm</location>
        <location evidence="2">P-body</location>
    </subcellularLocation>
</comment>
<dbReference type="Gene3D" id="1.10.246.140">
    <property type="match status" value="1"/>
</dbReference>
<dbReference type="GO" id="GO:0032880">
    <property type="term" value="P:regulation of protein localization"/>
    <property type="evidence" value="ECO:0007669"/>
    <property type="project" value="EnsemblFungi"/>
</dbReference>
<dbReference type="GO" id="GO:0005654">
    <property type="term" value="C:nucleoplasm"/>
    <property type="evidence" value="ECO:0007669"/>
    <property type="project" value="UniProtKB-SubCell"/>
</dbReference>
<accession>W6MT11</accession>
<dbReference type="GO" id="GO:0000973">
    <property type="term" value="P:post-transcriptional tethering of RNA polymerase II gene DNA at nuclear periphery"/>
    <property type="evidence" value="ECO:0007669"/>
    <property type="project" value="EnsemblFungi"/>
</dbReference>
<keyword evidence="2" id="KW-0539">Nucleus</keyword>
<keyword evidence="2" id="KW-0963">Cytoplasm</keyword>
<dbReference type="GO" id="GO:0000932">
    <property type="term" value="C:P-body"/>
    <property type="evidence" value="ECO:0007669"/>
    <property type="project" value="UniProtKB-SubCell"/>
</dbReference>
<dbReference type="EMBL" id="HG793125">
    <property type="protein sequence ID" value="CDK24920.1"/>
    <property type="molecule type" value="Genomic_DNA"/>
</dbReference>
<keyword evidence="2" id="KW-0805">Transcription regulation</keyword>
<dbReference type="HOGENOM" id="CLU_134052_2_1_1"/>
<keyword evidence="2" id="KW-0010">Activator</keyword>
<keyword evidence="1 2" id="KW-0811">Translocation</keyword>
<dbReference type="GO" id="GO:0005643">
    <property type="term" value="C:nuclear pore"/>
    <property type="evidence" value="ECO:0007669"/>
    <property type="project" value="UniProtKB-UniRule"/>
</dbReference>
<dbReference type="GO" id="GO:0070390">
    <property type="term" value="C:transcription export complex 2"/>
    <property type="evidence" value="ECO:0007669"/>
    <property type="project" value="UniProtKB-UniRule"/>
</dbReference>
<dbReference type="PANTHER" id="PTHR12514">
    <property type="entry name" value="ENHANCER OF YELLOW 2 TRANSCRIPTION FACTOR"/>
    <property type="match status" value="1"/>
</dbReference>
<dbReference type="GO" id="GO:0046695">
    <property type="term" value="C:SLIK (SAGA-like) complex"/>
    <property type="evidence" value="ECO:0007669"/>
    <property type="project" value="EnsemblFungi"/>
</dbReference>
<dbReference type="HAMAP" id="MF_03046">
    <property type="entry name" value="ENY2_Sus1"/>
    <property type="match status" value="1"/>
</dbReference>
<dbReference type="GO" id="GO:0045944">
    <property type="term" value="P:positive regulation of transcription by RNA polymerase II"/>
    <property type="evidence" value="ECO:0007669"/>
    <property type="project" value="EnsemblFungi"/>
</dbReference>
<dbReference type="InterPro" id="IPR038212">
    <property type="entry name" value="TF_EnY2_sf"/>
</dbReference>
<organism evidence="3 4">
    <name type="scientific">Kuraishia capsulata CBS 1993</name>
    <dbReference type="NCBI Taxonomy" id="1382522"/>
    <lineage>
        <taxon>Eukaryota</taxon>
        <taxon>Fungi</taxon>
        <taxon>Dikarya</taxon>
        <taxon>Ascomycota</taxon>
        <taxon>Saccharomycotina</taxon>
        <taxon>Pichiomycetes</taxon>
        <taxon>Pichiales</taxon>
        <taxon>Pichiaceae</taxon>
        <taxon>Kuraishia</taxon>
    </lineage>
</organism>
<evidence type="ECO:0000256" key="2">
    <source>
        <dbReference type="HAMAP-Rule" id="MF_03046"/>
    </source>
</evidence>
<comment type="subunit">
    <text evidence="2">Component of the nuclear pore complex (NPC)-associated TREX-2 complex (transcription and export complex 2), composed of at least SUS1, SAC3, THP1, SEM1, and CDC31. TREX-2 contains 2 SUS1 chains. The TREX-2 complex interacts with the nucleoporin NUP1. Component of the 1.8 MDa SAGA transcription coactivator-HAT complex. SAGA is built of 5 distinct domains with specialized functions. Within the SAGA complex, SUS1, SGF11, SGF73 and UBP8 form an additional subcomplex of SAGA called the DUB module (deubiquitination module). Interacts directly with THP1, SAC3, SGF11, and with the RNA polymerase II.</text>
</comment>
<keyword evidence="2" id="KW-0509">mRNA transport</keyword>
<comment type="function">
    <text evidence="2">Involved in mRNA export coupled transcription activation by association with both the TREX-2 and the SAGA complexes. At the promoters, SAGA is required for recruitment of the basal transcription machinery. It influences RNA polymerase II transcriptional activity through different activities such as TBP interaction and promoter selectivity, interaction with transcription activators, and chromatin modification through histone acetylation and deubiquitination. Within the SAGA complex, participates to a subcomplex required for deubiquitination of H2B and for the maintenance of steady-state H3 methylation levels. The TREX-2 complex functions in docking export-competent ribonucleoprotein particles (mRNPs) to the nuclear entrance of the nuclear pore complex (nuclear basket). TREX-2 participates in mRNA export and accurate chromatin positioning in the nucleus by tethering genes to the nuclear periphery. May also be involved in cytoplasmic mRNA decay by interaction with components of P-bodies.</text>
</comment>
<dbReference type="GO" id="GO:0071028">
    <property type="term" value="P:nuclear mRNA surveillance"/>
    <property type="evidence" value="ECO:0007669"/>
    <property type="project" value="EnsemblFungi"/>
</dbReference>
<dbReference type="STRING" id="1382522.W6MT11"/>
<dbReference type="GO" id="GO:0003713">
    <property type="term" value="F:transcription coactivator activity"/>
    <property type="evidence" value="ECO:0007669"/>
    <property type="project" value="UniProtKB-UniRule"/>
</dbReference>
<evidence type="ECO:0000313" key="3">
    <source>
        <dbReference type="EMBL" id="CDK24920.1"/>
    </source>
</evidence>
<dbReference type="GO" id="GO:0000124">
    <property type="term" value="C:SAGA complex"/>
    <property type="evidence" value="ECO:0007669"/>
    <property type="project" value="UniProtKB-UniRule"/>
</dbReference>
<dbReference type="InterPro" id="IPR018783">
    <property type="entry name" value="TF_ENY2"/>
</dbReference>